<evidence type="ECO:0000256" key="1">
    <source>
        <dbReference type="ARBA" id="ARBA00004141"/>
    </source>
</evidence>
<feature type="transmembrane region" description="Helical" evidence="8">
    <location>
        <begin position="554"/>
        <end position="575"/>
    </location>
</feature>
<dbReference type="PANTHER" id="PTHR48041">
    <property type="entry name" value="ABC TRANSPORTER G FAMILY MEMBER 28"/>
    <property type="match status" value="1"/>
</dbReference>
<dbReference type="GO" id="GO:0005524">
    <property type="term" value="F:ATP binding"/>
    <property type="evidence" value="ECO:0007669"/>
    <property type="project" value="UniProtKB-KW"/>
</dbReference>
<dbReference type="InterPro" id="IPR003439">
    <property type="entry name" value="ABC_transporter-like_ATP-bd"/>
</dbReference>
<dbReference type="InterPro" id="IPR017871">
    <property type="entry name" value="ABC_transporter-like_CS"/>
</dbReference>
<evidence type="ECO:0000313" key="11">
    <source>
        <dbReference type="Proteomes" id="UP000030754"/>
    </source>
</evidence>
<dbReference type="SUPFAM" id="SSF52540">
    <property type="entry name" value="P-loop containing nucleoside triphosphate hydrolases"/>
    <property type="match status" value="1"/>
</dbReference>
<dbReference type="SMART" id="SM00382">
    <property type="entry name" value="AAA"/>
    <property type="match status" value="1"/>
</dbReference>
<protein>
    <submittedName>
        <fullName evidence="10">ABC transporter, putative</fullName>
    </submittedName>
</protein>
<evidence type="ECO:0000256" key="5">
    <source>
        <dbReference type="ARBA" id="ARBA00022840"/>
    </source>
</evidence>
<keyword evidence="11" id="KW-1185">Reference proteome</keyword>
<gene>
    <name evidence="10" type="ORF">ENH_00083280</name>
</gene>
<evidence type="ECO:0000256" key="8">
    <source>
        <dbReference type="SAM" id="Phobius"/>
    </source>
</evidence>
<keyword evidence="7 8" id="KW-0472">Membrane</keyword>
<reference evidence="10" key="2">
    <citation type="submission" date="2013-10" db="EMBL/GenBank/DDBJ databases">
        <authorList>
            <person name="Aslett M."/>
        </authorList>
    </citation>
    <scope>NUCLEOTIDE SEQUENCE [LARGE SCALE GENOMIC DNA]</scope>
    <source>
        <strain evidence="10">Houghton</strain>
    </source>
</reference>
<keyword evidence="4" id="KW-0547">Nucleotide-binding</keyword>
<dbReference type="PROSITE" id="PS00211">
    <property type="entry name" value="ABC_TRANSPORTER_1"/>
    <property type="match status" value="1"/>
</dbReference>
<keyword evidence="6 8" id="KW-1133">Transmembrane helix</keyword>
<dbReference type="AlphaFoldDB" id="U6N6R8"/>
<feature type="transmembrane region" description="Helical" evidence="8">
    <location>
        <begin position="522"/>
        <end position="542"/>
    </location>
</feature>
<dbReference type="PROSITE" id="PS50893">
    <property type="entry name" value="ABC_TRANSPORTER_2"/>
    <property type="match status" value="1"/>
</dbReference>
<dbReference type="InterPro" id="IPR013525">
    <property type="entry name" value="ABC2_TM"/>
</dbReference>
<dbReference type="VEuPathDB" id="ToxoDB:ENH_00083280"/>
<dbReference type="GeneID" id="25478457"/>
<evidence type="ECO:0000256" key="3">
    <source>
        <dbReference type="ARBA" id="ARBA00022692"/>
    </source>
</evidence>
<dbReference type="GO" id="GO:0016887">
    <property type="term" value="F:ATP hydrolysis activity"/>
    <property type="evidence" value="ECO:0007669"/>
    <property type="project" value="InterPro"/>
</dbReference>
<dbReference type="Pfam" id="PF01061">
    <property type="entry name" value="ABC2_membrane"/>
    <property type="match status" value="1"/>
</dbReference>
<dbReference type="Proteomes" id="UP000030754">
    <property type="component" value="Unassembled WGS sequence"/>
</dbReference>
<dbReference type="OrthoDB" id="184675at2759"/>
<evidence type="ECO:0000259" key="9">
    <source>
        <dbReference type="PROSITE" id="PS50893"/>
    </source>
</evidence>
<comment type="subcellular location">
    <subcellularLocation>
        <location evidence="1">Membrane</location>
        <topology evidence="1">Multi-pass membrane protein</topology>
    </subcellularLocation>
</comment>
<sequence>MQTPYPANTLPVETTNAALSLSIGHEGSLGEEKGLFLPSGGTSGKVSPAMNPPGGNCRQSLSPPLPNENPCALARSNSSLPQNQIQTHEQGVQPVVLHCKDLNYSVAIPQDGTFISRAIKRLCDRRKPTAGEADVEADKRRKLRKEILCLDGIELVFNPGDFVALMGSSGAGKSTLLNCLSGRVSTGLRGEVDMNGRPCTPQLCKELSCFIQQEDLIFGYLTVEEHLHFQASLRLPKGTTNTEVKRTTSCLLESFGLAHISKSFIGGPHEAARGSISGGERKRLCIASELLSNPSVVFADEPTSGLDSFMAKAVCDQLYTLAAAGCTVLLLGEGRVLYYGDRLAAIAWLEHLGGKPCEIDANPAEYILKVTSLQHLDMTAKTKRLHEWAEAWKLNGQAFLKNWEEQGRDNFKQRSCTFSSILEPVGAPNTYRVEEADGEGMPVGQGEAEGQCRENCVRVSIDANNNGIADAVTAQQNVLNALTSVGATRNARKSKRISPFTEAWVLTKRGLLLRLRDPSTSYIRLAATLITALLPSFIYFQMGWSLGDAWNRVSACYQIVLTQSLACLFNVASLFPQARPVAQREYESGVIRMWVYFIGTSTSDTVLFLVFPIIFHLITFFIMGLASSAAKFFQSLGILLLSVLSLQSYGYFISAVVTDEVVALAVTQVIQVVLALFSGFMTQIDQLSPFFRVLAALSPFKYALSAFSVTILENEYFIGEEGENVSGDAFLEGTFGIKRETFASDLGALVGLIVV</sequence>
<keyword evidence="2" id="KW-0813">Transport</keyword>
<feature type="transmembrane region" description="Helical" evidence="8">
    <location>
        <begin position="638"/>
        <end position="657"/>
    </location>
</feature>
<evidence type="ECO:0000313" key="10">
    <source>
        <dbReference type="EMBL" id="CDJ70390.1"/>
    </source>
</evidence>
<dbReference type="InterPro" id="IPR050352">
    <property type="entry name" value="ABCG_transporters"/>
</dbReference>
<evidence type="ECO:0000256" key="2">
    <source>
        <dbReference type="ARBA" id="ARBA00022448"/>
    </source>
</evidence>
<dbReference type="EMBL" id="HG725948">
    <property type="protein sequence ID" value="CDJ70390.1"/>
    <property type="molecule type" value="Genomic_DNA"/>
</dbReference>
<dbReference type="InterPro" id="IPR003593">
    <property type="entry name" value="AAA+_ATPase"/>
</dbReference>
<keyword evidence="5" id="KW-0067">ATP-binding</keyword>
<dbReference type="RefSeq" id="XP_013438856.1">
    <property type="nucleotide sequence ID" value="XM_013583402.1"/>
</dbReference>
<dbReference type="GO" id="GO:0140359">
    <property type="term" value="F:ABC-type transporter activity"/>
    <property type="evidence" value="ECO:0007669"/>
    <property type="project" value="InterPro"/>
</dbReference>
<name>U6N6R8_9EIME</name>
<dbReference type="Gene3D" id="3.40.50.300">
    <property type="entry name" value="P-loop containing nucleotide triphosphate hydrolases"/>
    <property type="match status" value="1"/>
</dbReference>
<evidence type="ECO:0000256" key="4">
    <source>
        <dbReference type="ARBA" id="ARBA00022741"/>
    </source>
</evidence>
<keyword evidence="3 8" id="KW-0812">Transmembrane</keyword>
<feature type="transmembrane region" description="Helical" evidence="8">
    <location>
        <begin position="606"/>
        <end position="626"/>
    </location>
</feature>
<feature type="domain" description="ABC transporter" evidence="9">
    <location>
        <begin position="135"/>
        <end position="372"/>
    </location>
</feature>
<proteinExistence type="predicted"/>
<dbReference type="PANTHER" id="PTHR48041:SF139">
    <property type="entry name" value="PROTEIN SCARLET"/>
    <property type="match status" value="1"/>
</dbReference>
<reference evidence="10" key="1">
    <citation type="submission" date="2013-10" db="EMBL/GenBank/DDBJ databases">
        <title>Genomic analysis of the causative agents of coccidiosis in chickens.</title>
        <authorList>
            <person name="Reid A.J."/>
            <person name="Blake D."/>
            <person name="Billington K."/>
            <person name="Browne H."/>
            <person name="Dunn M."/>
            <person name="Hung S."/>
            <person name="Kawahara F."/>
            <person name="Miranda-Saavedra D."/>
            <person name="Mourier T."/>
            <person name="Nagra H."/>
            <person name="Otto T.D."/>
            <person name="Rawlings N."/>
            <person name="Sanchez A."/>
            <person name="Sanders M."/>
            <person name="Subramaniam C."/>
            <person name="Tay Y."/>
            <person name="Dear P."/>
            <person name="Doerig C."/>
            <person name="Gruber A."/>
            <person name="Parkinson J."/>
            <person name="Shirley M."/>
            <person name="Wan K.L."/>
            <person name="Berriman M."/>
            <person name="Tomley F."/>
            <person name="Pain A."/>
        </authorList>
    </citation>
    <scope>NUCLEOTIDE SEQUENCE [LARGE SCALE GENOMIC DNA]</scope>
    <source>
        <strain evidence="10">Houghton</strain>
    </source>
</reference>
<evidence type="ECO:0000256" key="7">
    <source>
        <dbReference type="ARBA" id="ARBA00023136"/>
    </source>
</evidence>
<organism evidence="10 11">
    <name type="scientific">Eimeria necatrix</name>
    <dbReference type="NCBI Taxonomy" id="51315"/>
    <lineage>
        <taxon>Eukaryota</taxon>
        <taxon>Sar</taxon>
        <taxon>Alveolata</taxon>
        <taxon>Apicomplexa</taxon>
        <taxon>Conoidasida</taxon>
        <taxon>Coccidia</taxon>
        <taxon>Eucoccidiorida</taxon>
        <taxon>Eimeriorina</taxon>
        <taxon>Eimeriidae</taxon>
        <taxon>Eimeria</taxon>
    </lineage>
</organism>
<dbReference type="InterPro" id="IPR027417">
    <property type="entry name" value="P-loop_NTPase"/>
</dbReference>
<dbReference type="GO" id="GO:0016020">
    <property type="term" value="C:membrane"/>
    <property type="evidence" value="ECO:0007669"/>
    <property type="project" value="UniProtKB-SubCell"/>
</dbReference>
<evidence type="ECO:0000256" key="6">
    <source>
        <dbReference type="ARBA" id="ARBA00022989"/>
    </source>
</evidence>
<dbReference type="Pfam" id="PF00005">
    <property type="entry name" value="ABC_tran"/>
    <property type="match status" value="1"/>
</dbReference>
<accession>U6N6R8</accession>
<feature type="transmembrane region" description="Helical" evidence="8">
    <location>
        <begin position="663"/>
        <end position="682"/>
    </location>
</feature>